<evidence type="ECO:0000313" key="3">
    <source>
        <dbReference type="Proteomes" id="UP000314981"/>
    </source>
</evidence>
<dbReference type="Proteomes" id="UP000429181">
    <property type="component" value="Chromosome 25"/>
</dbReference>
<evidence type="ECO:0000256" key="1">
    <source>
        <dbReference type="SAM" id="Phobius"/>
    </source>
</evidence>
<sequence>MTDVKSGIIFFVAKGSLSAGLTAIGSAVWPAALVVVAGMALYAWKKSTERPCPKRS</sequence>
<dbReference type="Ensembl" id="ENSBIXT00005013486.1">
    <property type="protein sequence ID" value="ENSBIXP00005001803.1"/>
    <property type="gene ID" value="ENSBIXG00005008277.1"/>
</dbReference>
<accession>A0A4W2DJX9</accession>
<name>A0A4W2DJX9_BOBOX</name>
<evidence type="ECO:0000313" key="2">
    <source>
        <dbReference type="Ensembl" id="ENSBIXP00000026567.1"/>
    </source>
</evidence>
<feature type="transmembrane region" description="Helical" evidence="1">
    <location>
        <begin position="20"/>
        <end position="44"/>
    </location>
</feature>
<reference evidence="3 4" key="1">
    <citation type="submission" date="2018-11" db="EMBL/GenBank/DDBJ databases">
        <title>Haplotype-resolved cattle genomes.</title>
        <authorList>
            <person name="Low W.Y."/>
            <person name="Tearle R."/>
            <person name="Bickhart D.M."/>
            <person name="Rosen B.D."/>
            <person name="Koren S."/>
            <person name="Rhie A."/>
            <person name="Hiendleder S."/>
            <person name="Phillippy A.M."/>
            <person name="Smith T.P.L."/>
            <person name="Williams J.L."/>
        </authorList>
    </citation>
    <scope>NUCLEOTIDE SEQUENCE [LARGE SCALE GENOMIC DNA]</scope>
</reference>
<dbReference type="AlphaFoldDB" id="A0A4W2DJX9"/>
<reference evidence="2" key="2">
    <citation type="submission" date="2025-05" db="UniProtKB">
        <authorList>
            <consortium name="Ensembl"/>
        </authorList>
    </citation>
    <scope>IDENTIFICATION</scope>
</reference>
<keyword evidence="1" id="KW-1133">Transmembrane helix</keyword>
<keyword evidence="1" id="KW-0472">Membrane</keyword>
<dbReference type="Proteomes" id="UP000314981">
    <property type="component" value="Chromosome 25"/>
</dbReference>
<organism evidence="2 3">
    <name type="scientific">Bos indicus x Bos taurus</name>
    <name type="common">Hybrid cattle</name>
    <dbReference type="NCBI Taxonomy" id="30522"/>
    <lineage>
        <taxon>Eukaryota</taxon>
        <taxon>Metazoa</taxon>
        <taxon>Chordata</taxon>
        <taxon>Craniata</taxon>
        <taxon>Vertebrata</taxon>
        <taxon>Euteleostomi</taxon>
        <taxon>Mammalia</taxon>
        <taxon>Eutheria</taxon>
        <taxon>Laurasiatheria</taxon>
        <taxon>Artiodactyla</taxon>
        <taxon>Ruminantia</taxon>
        <taxon>Pecora</taxon>
        <taxon>Bovidae</taxon>
        <taxon>Bovinae</taxon>
        <taxon>Bos</taxon>
    </lineage>
</organism>
<evidence type="ECO:0000313" key="4">
    <source>
        <dbReference type="Proteomes" id="UP000429181"/>
    </source>
</evidence>
<keyword evidence="1" id="KW-0812">Transmembrane</keyword>
<keyword evidence="3" id="KW-1185">Reference proteome</keyword>
<protein>
    <submittedName>
        <fullName evidence="2">Uncharacterized protein</fullName>
    </submittedName>
</protein>
<proteinExistence type="predicted"/>
<dbReference type="Ensembl" id="ENSBIXT00000053115.1">
    <property type="protein sequence ID" value="ENSBIXP00000026567.1"/>
    <property type="gene ID" value="ENSBIXG00000029813.1"/>
</dbReference>